<dbReference type="SUPFAM" id="SSF69618">
    <property type="entry name" value="HemD-like"/>
    <property type="match status" value="1"/>
</dbReference>
<dbReference type="InterPro" id="IPR036108">
    <property type="entry name" value="4pyrrol_syn_uPrphyn_synt_sf"/>
</dbReference>
<dbReference type="InterPro" id="IPR003754">
    <property type="entry name" value="4pyrrol_synth_uPrphyn_synth"/>
</dbReference>
<dbReference type="GO" id="GO:0033014">
    <property type="term" value="P:tetrapyrrole biosynthetic process"/>
    <property type="evidence" value="ECO:0007669"/>
    <property type="project" value="InterPro"/>
</dbReference>
<organism evidence="2 3">
    <name type="scientific">Devosia enhydra</name>
    <dbReference type="NCBI Taxonomy" id="665118"/>
    <lineage>
        <taxon>Bacteria</taxon>
        <taxon>Pseudomonadati</taxon>
        <taxon>Pseudomonadota</taxon>
        <taxon>Alphaproteobacteria</taxon>
        <taxon>Hyphomicrobiales</taxon>
        <taxon>Devosiaceae</taxon>
        <taxon>Devosia</taxon>
    </lineage>
</organism>
<feature type="domain" description="Tetrapyrrole biosynthesis uroporphyrinogen III synthase" evidence="1">
    <location>
        <begin position="15"/>
        <end position="231"/>
    </location>
</feature>
<dbReference type="AlphaFoldDB" id="A0A1K2HZ23"/>
<accession>A0A1K2HZ23</accession>
<protein>
    <submittedName>
        <fullName evidence="2">Uroporphyrinogen-III synthase</fullName>
    </submittedName>
</protein>
<dbReference type="Gene3D" id="3.40.50.10090">
    <property type="match status" value="2"/>
</dbReference>
<proteinExistence type="predicted"/>
<keyword evidence="3" id="KW-1185">Reference proteome</keyword>
<dbReference type="STRING" id="665118.SAMN02983003_2551"/>
<sequence>MVRMLVTRPEPEASDTAQRLAALDIEAVIAPLLRARVLATSLPDPRGFSAIAVTSAAALRALAERDAIAPYRGLPLFAVGEKTARTAREMGFSSVEIAGGTLGHLVEKLAHAGLGGPVFYPAARDLSGDLARSLAPYGVMVITTRVYAMDAADALPEPVAADLAGGAIDAALFYSRRTAETFVRLAAPIMGPVERRRLGALCLSEAIAEPLIDAHFVRVGLADSPGEQAMMRLALSFSRDGGLS</sequence>
<name>A0A1K2HZ23_9HYPH</name>
<evidence type="ECO:0000259" key="1">
    <source>
        <dbReference type="Pfam" id="PF02602"/>
    </source>
</evidence>
<evidence type="ECO:0000313" key="3">
    <source>
        <dbReference type="Proteomes" id="UP000183447"/>
    </source>
</evidence>
<dbReference type="CDD" id="cd06578">
    <property type="entry name" value="HemD"/>
    <property type="match status" value="1"/>
</dbReference>
<dbReference type="GO" id="GO:0004852">
    <property type="term" value="F:uroporphyrinogen-III synthase activity"/>
    <property type="evidence" value="ECO:0007669"/>
    <property type="project" value="InterPro"/>
</dbReference>
<evidence type="ECO:0000313" key="2">
    <source>
        <dbReference type="EMBL" id="SFZ85389.1"/>
    </source>
</evidence>
<reference evidence="2 3" key="1">
    <citation type="submission" date="2016-11" db="EMBL/GenBank/DDBJ databases">
        <authorList>
            <person name="Jaros S."/>
            <person name="Januszkiewicz K."/>
            <person name="Wedrychowicz H."/>
        </authorList>
    </citation>
    <scope>NUCLEOTIDE SEQUENCE [LARGE SCALE GENOMIC DNA]</scope>
    <source>
        <strain evidence="2 3">ATCC 23634</strain>
    </source>
</reference>
<dbReference type="Pfam" id="PF02602">
    <property type="entry name" value="HEM4"/>
    <property type="match status" value="1"/>
</dbReference>
<dbReference type="EMBL" id="FPKU01000002">
    <property type="protein sequence ID" value="SFZ85389.1"/>
    <property type="molecule type" value="Genomic_DNA"/>
</dbReference>
<gene>
    <name evidence="2" type="ORF">SAMN02983003_2551</name>
</gene>
<dbReference type="Proteomes" id="UP000183447">
    <property type="component" value="Unassembled WGS sequence"/>
</dbReference>
<dbReference type="RefSeq" id="WP_072343541.1">
    <property type="nucleotide sequence ID" value="NZ_FPKU01000002.1"/>
</dbReference>